<reference evidence="2 3" key="1">
    <citation type="submission" date="2013-12" db="EMBL/GenBank/DDBJ databases">
        <title>Comparative genomics of relapsing fever spirochetes.</title>
        <authorList>
            <person name="Schwan T.G."/>
            <person name="Raffel S.J."/>
            <person name="Porcella S.F."/>
        </authorList>
    </citation>
    <scope>NUCLEOTIDE SEQUENCE [LARGE SCALE GENOMIC DNA]</scope>
    <source>
        <strain evidence="2 3">CR2A</strain>
    </source>
</reference>
<dbReference type="Pfam" id="PF02272">
    <property type="entry name" value="DHHA1"/>
    <property type="match status" value="1"/>
</dbReference>
<dbReference type="Proteomes" id="UP000019148">
    <property type="component" value="Unassembled WGS sequence"/>
</dbReference>
<dbReference type="GO" id="GO:0003676">
    <property type="term" value="F:nucleic acid binding"/>
    <property type="evidence" value="ECO:0007669"/>
    <property type="project" value="InterPro"/>
</dbReference>
<dbReference type="EMBL" id="AZIT01000001">
    <property type="protein sequence ID" value="ETZ18779.1"/>
    <property type="molecule type" value="Genomic_DNA"/>
</dbReference>
<dbReference type="InterPro" id="IPR051319">
    <property type="entry name" value="Oligoribo/pAp-PDE_c-di-AMP_PDE"/>
</dbReference>
<organism evidence="2 3">
    <name type="scientific">Borrelia duttonii CR2A</name>
    <dbReference type="NCBI Taxonomy" id="1432657"/>
    <lineage>
        <taxon>Bacteria</taxon>
        <taxon>Pseudomonadati</taxon>
        <taxon>Spirochaetota</taxon>
        <taxon>Spirochaetia</taxon>
        <taxon>Spirochaetales</taxon>
        <taxon>Borreliaceae</taxon>
        <taxon>Borrelia</taxon>
    </lineage>
</organism>
<dbReference type="InterPro" id="IPR038763">
    <property type="entry name" value="DHH_sf"/>
</dbReference>
<dbReference type="SUPFAM" id="SSF64182">
    <property type="entry name" value="DHH phosphoesterases"/>
    <property type="match status" value="1"/>
</dbReference>
<evidence type="ECO:0000259" key="1">
    <source>
        <dbReference type="Pfam" id="PF02272"/>
    </source>
</evidence>
<dbReference type="PATRIC" id="fig|1432657.3.peg.742"/>
<comment type="caution">
    <text evidence="2">The sequence shown here is derived from an EMBL/GenBank/DDBJ whole genome shotgun (WGS) entry which is preliminary data.</text>
</comment>
<feature type="domain" description="DHHA1" evidence="1">
    <location>
        <begin position="36"/>
        <end position="108"/>
    </location>
</feature>
<dbReference type="PANTHER" id="PTHR47618">
    <property type="entry name" value="BIFUNCTIONAL OLIGORIBONUCLEASE AND PAP PHOSPHATASE NRNA"/>
    <property type="match status" value="1"/>
</dbReference>
<dbReference type="InterPro" id="IPR003156">
    <property type="entry name" value="DHHA1_dom"/>
</dbReference>
<protein>
    <submittedName>
        <fullName evidence="2">Phosphoesterase, DHH family protein</fullName>
    </submittedName>
</protein>
<evidence type="ECO:0000313" key="3">
    <source>
        <dbReference type="Proteomes" id="UP000019148"/>
    </source>
</evidence>
<dbReference type="Gene3D" id="3.10.310.30">
    <property type="match status" value="1"/>
</dbReference>
<dbReference type="AlphaFoldDB" id="W6TMX6"/>
<proteinExistence type="predicted"/>
<accession>W6TMX6</accession>
<gene>
    <name evidence="2" type="ORF">BDCR2A_00752</name>
</gene>
<sequence>MDILILVHLDGKVLLTVLPFNAKRDNNVSGVNELFYSLLANVENNEILIILKEIEDGSILAGLRSKEYFDVGELAKYFGGGGHKHASGFKIKNTALNLLENQIIAYIKDAINF</sequence>
<evidence type="ECO:0000313" key="2">
    <source>
        <dbReference type="EMBL" id="ETZ18779.1"/>
    </source>
</evidence>
<name>W6TMX6_9SPIR</name>
<dbReference type="PANTHER" id="PTHR47618:SF1">
    <property type="entry name" value="BIFUNCTIONAL OLIGORIBONUCLEASE AND PAP PHOSPHATASE NRNA"/>
    <property type="match status" value="1"/>
</dbReference>